<evidence type="ECO:0000256" key="1">
    <source>
        <dbReference type="SAM" id="SignalP"/>
    </source>
</evidence>
<sequence>MFSKLVSIALLTALAGRALAFNVSVNKVVYQSTEVFDFNFTPVIASCQTNCNTAKATINACTDIGCFCGNTTITELAACEQCIFTAIVDANVPPPDVRAGSNQVFGRRIALRPTLPSKSVLNCLLLGMALLFRCSRQP</sequence>
<protein>
    <recommendedName>
        <fullName evidence="4">Extracellular membrane protein CFEM domain-containing protein</fullName>
    </recommendedName>
</protein>
<dbReference type="GeneID" id="59342679"/>
<dbReference type="RefSeq" id="XP_037223048.1">
    <property type="nucleotide sequence ID" value="XM_037360163.1"/>
</dbReference>
<gene>
    <name evidence="2" type="ORF">MIND_00330800</name>
</gene>
<organism evidence="2 3">
    <name type="scientific">Mycena indigotica</name>
    <dbReference type="NCBI Taxonomy" id="2126181"/>
    <lineage>
        <taxon>Eukaryota</taxon>
        <taxon>Fungi</taxon>
        <taxon>Dikarya</taxon>
        <taxon>Basidiomycota</taxon>
        <taxon>Agaricomycotina</taxon>
        <taxon>Agaricomycetes</taxon>
        <taxon>Agaricomycetidae</taxon>
        <taxon>Agaricales</taxon>
        <taxon>Marasmiineae</taxon>
        <taxon>Mycenaceae</taxon>
        <taxon>Mycena</taxon>
    </lineage>
</organism>
<accession>A0A8H6T0T3</accession>
<dbReference type="AlphaFoldDB" id="A0A8H6T0T3"/>
<evidence type="ECO:0000313" key="3">
    <source>
        <dbReference type="Proteomes" id="UP000636479"/>
    </source>
</evidence>
<reference evidence="2" key="1">
    <citation type="submission" date="2020-05" db="EMBL/GenBank/DDBJ databases">
        <title>Mycena genomes resolve the evolution of fungal bioluminescence.</title>
        <authorList>
            <person name="Tsai I.J."/>
        </authorList>
    </citation>
    <scope>NUCLEOTIDE SEQUENCE</scope>
    <source>
        <strain evidence="2">171206Taipei</strain>
    </source>
</reference>
<dbReference type="OrthoDB" id="2953532at2759"/>
<evidence type="ECO:0008006" key="4">
    <source>
        <dbReference type="Google" id="ProtNLM"/>
    </source>
</evidence>
<name>A0A8H6T0T3_9AGAR</name>
<keyword evidence="1" id="KW-0732">Signal</keyword>
<dbReference type="Proteomes" id="UP000636479">
    <property type="component" value="Unassembled WGS sequence"/>
</dbReference>
<dbReference type="EMBL" id="JACAZF010000003">
    <property type="protein sequence ID" value="KAF7309598.1"/>
    <property type="molecule type" value="Genomic_DNA"/>
</dbReference>
<comment type="caution">
    <text evidence="2">The sequence shown here is derived from an EMBL/GenBank/DDBJ whole genome shotgun (WGS) entry which is preliminary data.</text>
</comment>
<evidence type="ECO:0000313" key="2">
    <source>
        <dbReference type="EMBL" id="KAF7309598.1"/>
    </source>
</evidence>
<feature type="chain" id="PRO_5034248182" description="Extracellular membrane protein CFEM domain-containing protein" evidence="1">
    <location>
        <begin position="21"/>
        <end position="138"/>
    </location>
</feature>
<feature type="signal peptide" evidence="1">
    <location>
        <begin position="1"/>
        <end position="20"/>
    </location>
</feature>
<keyword evidence="3" id="KW-1185">Reference proteome</keyword>
<proteinExistence type="predicted"/>